<feature type="region of interest" description="Disordered" evidence="1">
    <location>
        <begin position="24"/>
        <end position="64"/>
    </location>
</feature>
<accession>A0A8J6YLY3</accession>
<dbReference type="PANTHER" id="PTHR35562:SF2">
    <property type="entry name" value="DNA ENDONUCLEASE SMRA-RELATED"/>
    <property type="match status" value="1"/>
</dbReference>
<dbReference type="InterPro" id="IPR036063">
    <property type="entry name" value="Smr_dom_sf"/>
</dbReference>
<evidence type="ECO:0000313" key="4">
    <source>
        <dbReference type="Proteomes" id="UP000631034"/>
    </source>
</evidence>
<feature type="domain" description="Smr" evidence="2">
    <location>
        <begin position="117"/>
        <end position="201"/>
    </location>
</feature>
<dbReference type="EMBL" id="JACZHT010000002">
    <property type="protein sequence ID" value="MBE1236845.1"/>
    <property type="molecule type" value="Genomic_DNA"/>
</dbReference>
<dbReference type="PANTHER" id="PTHR35562">
    <property type="entry name" value="DNA ENDONUCLEASE SMRA-RELATED"/>
    <property type="match status" value="1"/>
</dbReference>
<dbReference type="SMART" id="SM00463">
    <property type="entry name" value="SMR"/>
    <property type="match status" value="1"/>
</dbReference>
<dbReference type="Gene3D" id="3.30.1370.110">
    <property type="match status" value="1"/>
</dbReference>
<dbReference type="InterPro" id="IPR002625">
    <property type="entry name" value="Smr_dom"/>
</dbReference>
<keyword evidence="4" id="KW-1185">Reference proteome</keyword>
<dbReference type="RefSeq" id="WP_192533845.1">
    <property type="nucleotide sequence ID" value="NZ_JACZHT010000002.1"/>
</dbReference>
<evidence type="ECO:0000313" key="3">
    <source>
        <dbReference type="EMBL" id="MBE1236845.1"/>
    </source>
</evidence>
<dbReference type="Pfam" id="PF01713">
    <property type="entry name" value="Smr"/>
    <property type="match status" value="1"/>
</dbReference>
<protein>
    <submittedName>
        <fullName evidence="3">Smr/MutS family protein</fullName>
    </submittedName>
</protein>
<comment type="caution">
    <text evidence="3">The sequence shown here is derived from an EMBL/GenBank/DDBJ whole genome shotgun (WGS) entry which is preliminary data.</text>
</comment>
<proteinExistence type="predicted"/>
<evidence type="ECO:0000256" key="1">
    <source>
        <dbReference type="SAM" id="MobiDB-lite"/>
    </source>
</evidence>
<organism evidence="3 4">
    <name type="scientific">Phaeovibrio sulfidiphilus</name>
    <dbReference type="NCBI Taxonomy" id="1220600"/>
    <lineage>
        <taxon>Bacteria</taxon>
        <taxon>Pseudomonadati</taxon>
        <taxon>Pseudomonadota</taxon>
        <taxon>Alphaproteobacteria</taxon>
        <taxon>Rhodospirillales</taxon>
        <taxon>Rhodospirillaceae</taxon>
        <taxon>Phaeovibrio</taxon>
    </lineage>
</organism>
<dbReference type="AlphaFoldDB" id="A0A8J6YLY3"/>
<gene>
    <name evidence="3" type="ORF">IHV25_04180</name>
</gene>
<evidence type="ECO:0000259" key="2">
    <source>
        <dbReference type="PROSITE" id="PS50828"/>
    </source>
</evidence>
<dbReference type="PROSITE" id="PS50828">
    <property type="entry name" value="SMR"/>
    <property type="match status" value="1"/>
</dbReference>
<dbReference type="Proteomes" id="UP000631034">
    <property type="component" value="Unassembled WGS sequence"/>
</dbReference>
<dbReference type="SUPFAM" id="SSF160443">
    <property type="entry name" value="SMR domain-like"/>
    <property type="match status" value="1"/>
</dbReference>
<sequence>MTRRKPGTSPEDLSLWEGLTRSISPLKARSDRLAPPVQPLPRRGVLPDIPGASEPRAPSSRWPEVPGLSVPGLAAGDPEDQLFRKTFEPLESGRLHGMDAKTADRLRKGRLPVDSALDLHGMTQAEAEAALQAFVRRGWDSGWRSVLVVTGRGGYRAGQGGILRQRLPDWLNSAPMRPFVVGFTQAQQKDGGSGAFYVRLRRKR</sequence>
<reference evidence="3" key="1">
    <citation type="submission" date="2020-10" db="EMBL/GenBank/DDBJ databases">
        <title>Genome sequence of the unusual species of purple photosynthetic bacteria, Phaeovibrio sulfidiphilus DSM 23193, type strain.</title>
        <authorList>
            <person name="Kyndt J.A."/>
            <person name="Meyer T.E."/>
        </authorList>
    </citation>
    <scope>NUCLEOTIDE SEQUENCE</scope>
    <source>
        <strain evidence="3">DSM 23193</strain>
    </source>
</reference>
<name>A0A8J6YLY3_9PROT</name>